<dbReference type="InterPro" id="IPR008922">
    <property type="entry name" value="Di-copper_centre_dom_sf"/>
</dbReference>
<feature type="domain" description="Tyrosinase copper-binding" evidence="6">
    <location>
        <begin position="37"/>
        <end position="208"/>
    </location>
</feature>
<dbReference type="SUPFAM" id="SSF48056">
    <property type="entry name" value="Di-copper centre-containing domain"/>
    <property type="match status" value="1"/>
</dbReference>
<dbReference type="Gene3D" id="1.10.1280.10">
    <property type="entry name" value="Di-copper center containing domain from catechol oxidase"/>
    <property type="match status" value="1"/>
</dbReference>
<dbReference type="PANTHER" id="PTHR11474:SF126">
    <property type="entry name" value="TYROSINASE-LIKE PROTEIN TYR-1-RELATED"/>
    <property type="match status" value="1"/>
</dbReference>
<dbReference type="EMBL" id="JAKFHA010000015">
    <property type="protein sequence ID" value="MCF2530354.1"/>
    <property type="molecule type" value="Genomic_DNA"/>
</dbReference>
<dbReference type="AlphaFoldDB" id="A0AA41U5V3"/>
<comment type="similarity">
    <text evidence="2">Belongs to the tyrosinase family.</text>
</comment>
<organism evidence="7 8">
    <name type="scientific">Yinghuangia soli</name>
    <dbReference type="NCBI Taxonomy" id="2908204"/>
    <lineage>
        <taxon>Bacteria</taxon>
        <taxon>Bacillati</taxon>
        <taxon>Actinomycetota</taxon>
        <taxon>Actinomycetes</taxon>
        <taxon>Kitasatosporales</taxon>
        <taxon>Streptomycetaceae</taxon>
        <taxon>Yinghuangia</taxon>
    </lineage>
</organism>
<keyword evidence="5" id="KW-0186">Copper</keyword>
<keyword evidence="4" id="KW-0560">Oxidoreductase</keyword>
<evidence type="ECO:0000313" key="7">
    <source>
        <dbReference type="EMBL" id="MCF2530354.1"/>
    </source>
</evidence>
<dbReference type="GO" id="GO:0016491">
    <property type="term" value="F:oxidoreductase activity"/>
    <property type="evidence" value="ECO:0007669"/>
    <property type="project" value="UniProtKB-KW"/>
</dbReference>
<evidence type="ECO:0000313" key="8">
    <source>
        <dbReference type="Proteomes" id="UP001165378"/>
    </source>
</evidence>
<keyword evidence="3" id="KW-0479">Metal-binding</keyword>
<protein>
    <submittedName>
        <fullName evidence="7">Tyrosinase family protein</fullName>
    </submittedName>
</protein>
<keyword evidence="8" id="KW-1185">Reference proteome</keyword>
<dbReference type="InterPro" id="IPR002227">
    <property type="entry name" value="Tyrosinase_Cu-bd"/>
</dbReference>
<evidence type="ECO:0000256" key="1">
    <source>
        <dbReference type="ARBA" id="ARBA00001973"/>
    </source>
</evidence>
<dbReference type="GO" id="GO:0046872">
    <property type="term" value="F:metal ion binding"/>
    <property type="evidence" value="ECO:0007669"/>
    <property type="project" value="UniProtKB-KW"/>
</dbReference>
<dbReference type="PRINTS" id="PR00092">
    <property type="entry name" value="TYROSINASE"/>
</dbReference>
<sequence length="252" mass="27734">MPVLPVKQRREVRALSAAEWAAYVAAVKAVHSGAAPTAYDRLAAVKLEFREEAHGTPKFLPWNRAYLVDFERRLQAVDPAVTVPYWNWCHDAQKFDQSVVLGPQYFGRVGLGPVTTGAFANWTVATTTSHVLMRRAGGTGTVPSVEVLNSALMKAYNYRTLCSSLEGSFNSRLHNAVGGDMASMTAANDPVFWSHAAFMDYAWSLWQRLNPTLANTSAGLDDHVLKPFGVTVRSMYSTAGLGYAYETWNPQV</sequence>
<evidence type="ECO:0000256" key="3">
    <source>
        <dbReference type="ARBA" id="ARBA00022723"/>
    </source>
</evidence>
<comment type="caution">
    <text evidence="7">The sequence shown here is derived from an EMBL/GenBank/DDBJ whole genome shotgun (WGS) entry which is preliminary data.</text>
</comment>
<evidence type="ECO:0000259" key="6">
    <source>
        <dbReference type="Pfam" id="PF00264"/>
    </source>
</evidence>
<proteinExistence type="inferred from homology"/>
<reference evidence="7" key="1">
    <citation type="submission" date="2022-01" db="EMBL/GenBank/DDBJ databases">
        <title>Genome-Based Taxonomic Classification of the Phylum Actinobacteria.</title>
        <authorList>
            <person name="Gao Y."/>
        </authorList>
    </citation>
    <scope>NUCLEOTIDE SEQUENCE</scope>
    <source>
        <strain evidence="7">KLBMP 8922</strain>
    </source>
</reference>
<dbReference type="Pfam" id="PF00264">
    <property type="entry name" value="Tyrosinase"/>
    <property type="match status" value="1"/>
</dbReference>
<evidence type="ECO:0000256" key="4">
    <source>
        <dbReference type="ARBA" id="ARBA00023002"/>
    </source>
</evidence>
<name>A0AA41U5V3_9ACTN</name>
<dbReference type="Proteomes" id="UP001165378">
    <property type="component" value="Unassembled WGS sequence"/>
</dbReference>
<dbReference type="InterPro" id="IPR050316">
    <property type="entry name" value="Tyrosinase/Hemocyanin"/>
</dbReference>
<accession>A0AA41U5V3</accession>
<dbReference type="RefSeq" id="WP_235055010.1">
    <property type="nucleotide sequence ID" value="NZ_JAKFHA010000015.1"/>
</dbReference>
<gene>
    <name evidence="7" type="ORF">LZ495_24465</name>
</gene>
<evidence type="ECO:0000256" key="5">
    <source>
        <dbReference type="ARBA" id="ARBA00023008"/>
    </source>
</evidence>
<comment type="cofactor">
    <cofactor evidence="1">
        <name>Cu(2+)</name>
        <dbReference type="ChEBI" id="CHEBI:29036"/>
    </cofactor>
</comment>
<dbReference type="PANTHER" id="PTHR11474">
    <property type="entry name" value="TYROSINASE FAMILY MEMBER"/>
    <property type="match status" value="1"/>
</dbReference>
<evidence type="ECO:0000256" key="2">
    <source>
        <dbReference type="ARBA" id="ARBA00009928"/>
    </source>
</evidence>